<keyword evidence="2" id="KW-0436">Ligase</keyword>
<reference evidence="2" key="1">
    <citation type="submission" date="2020-02" db="EMBL/GenBank/DDBJ databases">
        <authorList>
            <person name="Meier V. D."/>
        </authorList>
    </citation>
    <scope>NUCLEOTIDE SEQUENCE</scope>
    <source>
        <strain evidence="2">AVDCRST_MAG35</strain>
    </source>
</reference>
<feature type="region of interest" description="Disordered" evidence="1">
    <location>
        <begin position="306"/>
        <end position="465"/>
    </location>
</feature>
<feature type="compositionally biased region" description="Basic residues" evidence="1">
    <location>
        <begin position="398"/>
        <end position="407"/>
    </location>
</feature>
<dbReference type="GO" id="GO:0004820">
    <property type="term" value="F:glycine-tRNA ligase activity"/>
    <property type="evidence" value="ECO:0007669"/>
    <property type="project" value="UniProtKB-EC"/>
</dbReference>
<feature type="compositionally biased region" description="Basic and acidic residues" evidence="1">
    <location>
        <begin position="123"/>
        <end position="136"/>
    </location>
</feature>
<dbReference type="AlphaFoldDB" id="A0A6J4PGC6"/>
<feature type="compositionally biased region" description="Basic and acidic residues" evidence="1">
    <location>
        <begin position="415"/>
        <end position="445"/>
    </location>
</feature>
<evidence type="ECO:0000313" key="2">
    <source>
        <dbReference type="EMBL" id="CAA9412807.1"/>
    </source>
</evidence>
<accession>A0A6J4PGC6</accession>
<feature type="compositionally biased region" description="Basic residues" evidence="1">
    <location>
        <begin position="25"/>
        <end position="34"/>
    </location>
</feature>
<feature type="compositionally biased region" description="Gly residues" evidence="1">
    <location>
        <begin position="446"/>
        <end position="456"/>
    </location>
</feature>
<name>A0A6J4PGC6_9ACTN</name>
<feature type="compositionally biased region" description="Basic residues" evidence="1">
    <location>
        <begin position="171"/>
        <end position="181"/>
    </location>
</feature>
<dbReference type="EMBL" id="CADCUY010000311">
    <property type="protein sequence ID" value="CAA9412807.1"/>
    <property type="molecule type" value="Genomic_DNA"/>
</dbReference>
<dbReference type="EC" id="6.1.1.14" evidence="2"/>
<feature type="compositionally biased region" description="Basic and acidic residues" evidence="1">
    <location>
        <begin position="187"/>
        <end position="204"/>
    </location>
</feature>
<protein>
    <submittedName>
        <fullName evidence="2">Glycyl-tRNA synthetase</fullName>
        <ecNumber evidence="2">6.1.1.14</ecNumber>
    </submittedName>
</protein>
<feature type="compositionally biased region" description="Low complexity" evidence="1">
    <location>
        <begin position="358"/>
        <end position="381"/>
    </location>
</feature>
<feature type="region of interest" description="Disordered" evidence="1">
    <location>
        <begin position="1"/>
        <end position="255"/>
    </location>
</feature>
<sequence>GPDQERPQPHRHRRQPVQEAGLRLPVRRGLRRHPLGVGLRPARGGAEGEHQAAVVALGGHRARRRRGPGLLGDPAAPGVGGLRARRGVHRPPDRVPALPQALPGRPPRGGVPGPQGPRPRGRPGGDRLPELRHPRGVDGAARLQHDAQDPPRAGRGRGRAALPAPRDRPGHLRQLRQRHGQRPQEAAVRHRPDRQELPQRDHPGQLHLPHPRVRADGDGVLRRPGHRRPVAPVLDRRADPLVHRPRHRRGEPAPLRAPGREALALLHPHRRHRVPVRLHRLGVGRAGGRRQPHRLRPDDALAALRGRPELLRPGHRRALDPVRDRARRRADALADGLPRGGVRRGRGAEHQGRGRHPGGAAAGPPARAGQGRRAAALALGRPGAGGPRPGGAAAAHLERRRRRRGGHRAPVPAPGRDRHPVLPHGRLREPRGPCRDRARARHDGPDPGGDGPGGGLPREPPAGLL</sequence>
<gene>
    <name evidence="2" type="ORF">AVDCRST_MAG35-1534</name>
</gene>
<organism evidence="2">
    <name type="scientific">uncultured Quadrisphaera sp</name>
    <dbReference type="NCBI Taxonomy" id="904978"/>
    <lineage>
        <taxon>Bacteria</taxon>
        <taxon>Bacillati</taxon>
        <taxon>Actinomycetota</taxon>
        <taxon>Actinomycetes</taxon>
        <taxon>Kineosporiales</taxon>
        <taxon>Kineosporiaceae</taxon>
        <taxon>Quadrisphaera</taxon>
        <taxon>environmental samples</taxon>
    </lineage>
</organism>
<keyword evidence="2" id="KW-0030">Aminoacyl-tRNA synthetase</keyword>
<feature type="non-terminal residue" evidence="2">
    <location>
        <position position="465"/>
    </location>
</feature>
<proteinExistence type="predicted"/>
<feature type="compositionally biased region" description="Basic and acidic residues" evidence="1">
    <location>
        <begin position="306"/>
        <end position="332"/>
    </location>
</feature>
<evidence type="ECO:0000256" key="1">
    <source>
        <dbReference type="SAM" id="MobiDB-lite"/>
    </source>
</evidence>
<feature type="non-terminal residue" evidence="2">
    <location>
        <position position="1"/>
    </location>
</feature>